<proteinExistence type="predicted"/>
<gene>
    <name evidence="1" type="ORF">F8388_022038</name>
</gene>
<evidence type="ECO:0000313" key="1">
    <source>
        <dbReference type="EMBL" id="KAF4378951.1"/>
    </source>
</evidence>
<dbReference type="Proteomes" id="UP000525078">
    <property type="component" value="Unassembled WGS sequence"/>
</dbReference>
<accession>A0A7J6G7K7</accession>
<organism evidence="1 2">
    <name type="scientific">Cannabis sativa</name>
    <name type="common">Hemp</name>
    <name type="synonym">Marijuana</name>
    <dbReference type="NCBI Taxonomy" id="3483"/>
    <lineage>
        <taxon>Eukaryota</taxon>
        <taxon>Viridiplantae</taxon>
        <taxon>Streptophyta</taxon>
        <taxon>Embryophyta</taxon>
        <taxon>Tracheophyta</taxon>
        <taxon>Spermatophyta</taxon>
        <taxon>Magnoliopsida</taxon>
        <taxon>eudicotyledons</taxon>
        <taxon>Gunneridae</taxon>
        <taxon>Pentapetalae</taxon>
        <taxon>rosids</taxon>
        <taxon>fabids</taxon>
        <taxon>Rosales</taxon>
        <taxon>Cannabaceae</taxon>
        <taxon>Cannabis</taxon>
    </lineage>
</organism>
<dbReference type="EMBL" id="JAATIP010000070">
    <property type="protein sequence ID" value="KAF4378951.1"/>
    <property type="molecule type" value="Genomic_DNA"/>
</dbReference>
<comment type="caution">
    <text evidence="1">The sequence shown here is derived from an EMBL/GenBank/DDBJ whole genome shotgun (WGS) entry which is preliminary data.</text>
</comment>
<protein>
    <submittedName>
        <fullName evidence="1">Uncharacterized protein</fullName>
    </submittedName>
</protein>
<reference evidence="1 2" key="1">
    <citation type="journal article" date="2020" name="bioRxiv">
        <title>Sequence and annotation of 42 cannabis genomes reveals extensive copy number variation in cannabinoid synthesis and pathogen resistance genes.</title>
        <authorList>
            <person name="Mckernan K.J."/>
            <person name="Helbert Y."/>
            <person name="Kane L.T."/>
            <person name="Ebling H."/>
            <person name="Zhang L."/>
            <person name="Liu B."/>
            <person name="Eaton Z."/>
            <person name="Mclaughlin S."/>
            <person name="Kingan S."/>
            <person name="Baybayan P."/>
            <person name="Concepcion G."/>
            <person name="Jordan M."/>
            <person name="Riva A."/>
            <person name="Barbazuk W."/>
            <person name="Harkins T."/>
        </authorList>
    </citation>
    <scope>NUCLEOTIDE SEQUENCE [LARGE SCALE GENOMIC DNA]</scope>
    <source>
        <strain evidence="2">cv. Jamaican Lion 4</strain>
        <tissue evidence="1">Leaf</tissue>
    </source>
</reference>
<name>A0A7J6G7K7_CANSA</name>
<evidence type="ECO:0000313" key="2">
    <source>
        <dbReference type="Proteomes" id="UP000525078"/>
    </source>
</evidence>
<dbReference type="AlphaFoldDB" id="A0A7J6G7K7"/>
<sequence>MLPAADCKHLHAVLRSAGVLAALFSDLIPLQHGEGTAPPLLSLSQEEYARASYCDEAIDSWFFN</sequence>